<organism evidence="2 3">
    <name type="scientific">Circinella minor</name>
    <dbReference type="NCBI Taxonomy" id="1195481"/>
    <lineage>
        <taxon>Eukaryota</taxon>
        <taxon>Fungi</taxon>
        <taxon>Fungi incertae sedis</taxon>
        <taxon>Mucoromycota</taxon>
        <taxon>Mucoromycotina</taxon>
        <taxon>Mucoromycetes</taxon>
        <taxon>Mucorales</taxon>
        <taxon>Lichtheimiaceae</taxon>
        <taxon>Circinella</taxon>
    </lineage>
</organism>
<feature type="region of interest" description="Disordered" evidence="1">
    <location>
        <begin position="57"/>
        <end position="90"/>
    </location>
</feature>
<dbReference type="OrthoDB" id="2269811at2759"/>
<reference evidence="2 3" key="1">
    <citation type="submission" date="2020-12" db="EMBL/GenBank/DDBJ databases">
        <title>Metabolic potential, ecology and presence of endohyphal bacteria is reflected in genomic diversity of Mucoromycotina.</title>
        <authorList>
            <person name="Muszewska A."/>
            <person name="Okrasinska A."/>
            <person name="Steczkiewicz K."/>
            <person name="Drgas O."/>
            <person name="Orlowska M."/>
            <person name="Perlinska-Lenart U."/>
            <person name="Aleksandrzak-Piekarczyk T."/>
            <person name="Szatraj K."/>
            <person name="Zielenkiewicz U."/>
            <person name="Pilsyk S."/>
            <person name="Malc E."/>
            <person name="Mieczkowski P."/>
            <person name="Kruszewska J.S."/>
            <person name="Biernat P."/>
            <person name="Pawlowska J."/>
        </authorList>
    </citation>
    <scope>NUCLEOTIDE SEQUENCE [LARGE SCALE GENOMIC DNA]</scope>
    <source>
        <strain evidence="2 3">CBS 142.35</strain>
    </source>
</reference>
<gene>
    <name evidence="2" type="ORF">INT45_000814</name>
</gene>
<dbReference type="AlphaFoldDB" id="A0A8H7RZE1"/>
<dbReference type="EMBL" id="JAEPRB010000218">
    <property type="protein sequence ID" value="KAG2218641.1"/>
    <property type="molecule type" value="Genomic_DNA"/>
</dbReference>
<feature type="compositionally biased region" description="Polar residues" evidence="1">
    <location>
        <begin position="41"/>
        <end position="51"/>
    </location>
</feature>
<evidence type="ECO:0000256" key="1">
    <source>
        <dbReference type="SAM" id="MobiDB-lite"/>
    </source>
</evidence>
<feature type="compositionally biased region" description="Basic residues" evidence="1">
    <location>
        <begin position="196"/>
        <end position="205"/>
    </location>
</feature>
<evidence type="ECO:0000313" key="3">
    <source>
        <dbReference type="Proteomes" id="UP000646827"/>
    </source>
</evidence>
<evidence type="ECO:0000313" key="2">
    <source>
        <dbReference type="EMBL" id="KAG2218641.1"/>
    </source>
</evidence>
<feature type="compositionally biased region" description="Polar residues" evidence="1">
    <location>
        <begin position="182"/>
        <end position="191"/>
    </location>
</feature>
<keyword evidence="3" id="KW-1185">Reference proteome</keyword>
<feature type="region of interest" description="Disordered" evidence="1">
    <location>
        <begin position="182"/>
        <end position="208"/>
    </location>
</feature>
<protein>
    <submittedName>
        <fullName evidence="2">Uncharacterized protein</fullName>
    </submittedName>
</protein>
<accession>A0A8H7RZE1</accession>
<feature type="region of interest" description="Disordered" evidence="1">
    <location>
        <begin position="32"/>
        <end position="51"/>
    </location>
</feature>
<dbReference type="Proteomes" id="UP000646827">
    <property type="component" value="Unassembled WGS sequence"/>
</dbReference>
<comment type="caution">
    <text evidence="2">The sequence shown here is derived from an EMBL/GenBank/DDBJ whole genome shotgun (WGS) entry which is preliminary data.</text>
</comment>
<proteinExistence type="predicted"/>
<feature type="compositionally biased region" description="Low complexity" evidence="1">
    <location>
        <begin position="59"/>
        <end position="90"/>
    </location>
</feature>
<sequence>MSQVCSNCLQTRDIIHFQEPTRSYKTCDKCRTNRKRRRTHSATSDVQQQTNELIPTIISNNNSNSNNNNTHDINGSSSMSNSDNNNNNNNTIPLVTLENLNENFAALTMHQVEGYDYEARISLDDTLLGLNDMDIAKLLCHKMGECDTYKYILKTVNPSTARKGVASFYANCSQSMALAKSKYNNGTTSPDQQQQQRRRNSKQRKRFDCKGRVSASIDRIARQAHVIIQHDIRHEPPEPSRKTPNEVRALIQRETIMTGRSAKDIHADVRQQFPDLNITPAQVYYWWREFKQEVAEMSSTITNTNTNTISSSTVDNNNNNNTIIDLVTKKSKTCE</sequence>
<name>A0A8H7RZE1_9FUNG</name>